<keyword evidence="2" id="KW-0472">Membrane</keyword>
<proteinExistence type="predicted"/>
<dbReference type="EMBL" id="JACCFO010000001">
    <property type="protein sequence ID" value="NYI93972.1"/>
    <property type="molecule type" value="Genomic_DNA"/>
</dbReference>
<name>A0A853BH86_9ACTN</name>
<dbReference type="Proteomes" id="UP000575985">
    <property type="component" value="Unassembled WGS sequence"/>
</dbReference>
<feature type="transmembrane region" description="Helical" evidence="2">
    <location>
        <begin position="34"/>
        <end position="51"/>
    </location>
</feature>
<evidence type="ECO:0000256" key="1">
    <source>
        <dbReference type="SAM" id="MobiDB-lite"/>
    </source>
</evidence>
<evidence type="ECO:0000256" key="2">
    <source>
        <dbReference type="SAM" id="Phobius"/>
    </source>
</evidence>
<keyword evidence="2" id="KW-0812">Transmembrane</keyword>
<accession>A0A853BH86</accession>
<organism evidence="3 4">
    <name type="scientific">Streptomonospora nanhaiensis</name>
    <dbReference type="NCBI Taxonomy" id="1323731"/>
    <lineage>
        <taxon>Bacteria</taxon>
        <taxon>Bacillati</taxon>
        <taxon>Actinomycetota</taxon>
        <taxon>Actinomycetes</taxon>
        <taxon>Streptosporangiales</taxon>
        <taxon>Nocardiopsidaceae</taxon>
        <taxon>Streptomonospora</taxon>
    </lineage>
</organism>
<dbReference type="RefSeq" id="WP_179765505.1">
    <property type="nucleotide sequence ID" value="NZ_JACCFO010000001.1"/>
</dbReference>
<feature type="region of interest" description="Disordered" evidence="1">
    <location>
        <begin position="1"/>
        <end position="21"/>
    </location>
</feature>
<comment type="caution">
    <text evidence="3">The sequence shown here is derived from an EMBL/GenBank/DDBJ whole genome shotgun (WGS) entry which is preliminary data.</text>
</comment>
<evidence type="ECO:0000313" key="4">
    <source>
        <dbReference type="Proteomes" id="UP000575985"/>
    </source>
</evidence>
<reference evidence="3 4" key="1">
    <citation type="submission" date="2020-07" db="EMBL/GenBank/DDBJ databases">
        <title>Sequencing the genomes of 1000 actinobacteria strains.</title>
        <authorList>
            <person name="Klenk H.-P."/>
        </authorList>
    </citation>
    <scope>NUCLEOTIDE SEQUENCE [LARGE SCALE GENOMIC DNA]</scope>
    <source>
        <strain evidence="3 4">DSM 45927</strain>
    </source>
</reference>
<gene>
    <name evidence="3" type="ORF">HNR12_000249</name>
</gene>
<protein>
    <submittedName>
        <fullName evidence="3">Cytochrome b561</fullName>
    </submittedName>
</protein>
<sequence>MTARYAWRNRRADPAPHPPRVPARARAAQLREAAAYWLLYVVALAAAVLHWRAGNESLAAVCAVMTVLSATAIAGTYRRR</sequence>
<feature type="transmembrane region" description="Helical" evidence="2">
    <location>
        <begin position="57"/>
        <end position="77"/>
    </location>
</feature>
<keyword evidence="2" id="KW-1133">Transmembrane helix</keyword>
<dbReference type="AlphaFoldDB" id="A0A853BH86"/>
<evidence type="ECO:0000313" key="3">
    <source>
        <dbReference type="EMBL" id="NYI93972.1"/>
    </source>
</evidence>
<keyword evidence="4" id="KW-1185">Reference proteome</keyword>